<accession>A0A832M2D1</accession>
<evidence type="ECO:0008006" key="2">
    <source>
        <dbReference type="Google" id="ProtNLM"/>
    </source>
</evidence>
<protein>
    <recommendedName>
        <fullName evidence="2">C-type lysozyme inhibitor domain-containing protein</fullName>
    </recommendedName>
</protein>
<proteinExistence type="predicted"/>
<dbReference type="InterPro" id="IPR036328">
    <property type="entry name" value="MliC_sf"/>
</dbReference>
<gene>
    <name evidence="1" type="ORF">ENR47_07205</name>
</gene>
<comment type="caution">
    <text evidence="1">The sequence shown here is derived from an EMBL/GenBank/DDBJ whole genome shotgun (WGS) entry which is preliminary data.</text>
</comment>
<organism evidence="1">
    <name type="scientific">Oscillatoriales cyanobacterium SpSt-402</name>
    <dbReference type="NCBI Taxonomy" id="2282168"/>
    <lineage>
        <taxon>Bacteria</taxon>
        <taxon>Bacillati</taxon>
        <taxon>Cyanobacteriota</taxon>
        <taxon>Cyanophyceae</taxon>
        <taxon>Oscillatoriophycideae</taxon>
        <taxon>Oscillatoriales</taxon>
    </lineage>
</organism>
<name>A0A832M2D1_9CYAN</name>
<dbReference type="AlphaFoldDB" id="A0A832M2D1"/>
<dbReference type="Gene3D" id="2.40.128.200">
    <property type="match status" value="1"/>
</dbReference>
<evidence type="ECO:0000313" key="1">
    <source>
        <dbReference type="EMBL" id="HGW94053.1"/>
    </source>
</evidence>
<dbReference type="EMBL" id="DSRD01000462">
    <property type="protein sequence ID" value="HGW94053.1"/>
    <property type="molecule type" value="Genomic_DNA"/>
</dbReference>
<dbReference type="SUPFAM" id="SSF141488">
    <property type="entry name" value="YdhA-like"/>
    <property type="match status" value="1"/>
</dbReference>
<sequence>MTQKLIWVVYALGLSLLFKSSVKQMNVIRLSPFLVPLMVAIASLPASSQTQTLKFQCEQGGSFEAQVEKTQARVKYDSGKTVGLLPVDSREGRKFSDGRTLFYVNGAEAWIEVNYTMVNTQCFAQQSPATVSTSNSPSSN</sequence>
<reference evidence="1" key="1">
    <citation type="journal article" date="2020" name="mSystems">
        <title>Genome- and Community-Level Interaction Insights into Carbon Utilization and Element Cycling Functions of Hydrothermarchaeota in Hydrothermal Sediment.</title>
        <authorList>
            <person name="Zhou Z."/>
            <person name="Liu Y."/>
            <person name="Xu W."/>
            <person name="Pan J."/>
            <person name="Luo Z.H."/>
            <person name="Li M."/>
        </authorList>
    </citation>
    <scope>NUCLEOTIDE SEQUENCE [LARGE SCALE GENOMIC DNA]</scope>
    <source>
        <strain evidence="1">SpSt-402</strain>
    </source>
</reference>